<evidence type="ECO:0000256" key="2">
    <source>
        <dbReference type="ARBA" id="ARBA00022475"/>
    </source>
</evidence>
<evidence type="ECO:0000256" key="6">
    <source>
        <dbReference type="RuleBase" id="RU004057"/>
    </source>
</evidence>
<keyword evidence="6" id="KW-0813">Transport</keyword>
<dbReference type="Proteomes" id="UP000218896">
    <property type="component" value="Unassembled WGS sequence"/>
</dbReference>
<evidence type="ECO:0000259" key="10">
    <source>
        <dbReference type="Pfam" id="PF01618"/>
    </source>
</evidence>
<feature type="chain" id="PRO_5012494285" evidence="9">
    <location>
        <begin position="20"/>
        <end position="464"/>
    </location>
</feature>
<dbReference type="PANTHER" id="PTHR30625">
    <property type="entry name" value="PROTEIN TOLQ"/>
    <property type="match status" value="1"/>
</dbReference>
<evidence type="ECO:0000256" key="5">
    <source>
        <dbReference type="ARBA" id="ARBA00023136"/>
    </source>
</evidence>
<feature type="transmembrane region" description="Helical" evidence="8">
    <location>
        <begin position="404"/>
        <end position="429"/>
    </location>
</feature>
<evidence type="ECO:0000313" key="11">
    <source>
        <dbReference type="EMBL" id="PAU79634.1"/>
    </source>
</evidence>
<feature type="domain" description="MotA/TolQ/ExbB proton channel" evidence="10">
    <location>
        <begin position="324"/>
        <end position="441"/>
    </location>
</feature>
<evidence type="ECO:0000256" key="3">
    <source>
        <dbReference type="ARBA" id="ARBA00022692"/>
    </source>
</evidence>
<keyword evidence="12" id="KW-1185">Reference proteome</keyword>
<feature type="coiled-coil region" evidence="7">
    <location>
        <begin position="42"/>
        <end position="100"/>
    </location>
</feature>
<keyword evidence="9" id="KW-0732">Signal</keyword>
<keyword evidence="2" id="KW-1003">Cell membrane</keyword>
<dbReference type="Gene3D" id="1.20.5.340">
    <property type="match status" value="1"/>
</dbReference>
<evidence type="ECO:0000256" key="9">
    <source>
        <dbReference type="SAM" id="SignalP"/>
    </source>
</evidence>
<comment type="similarity">
    <text evidence="6">Belongs to the exbB/tolQ family.</text>
</comment>
<keyword evidence="3 8" id="KW-0812">Transmembrane</keyword>
<evidence type="ECO:0000256" key="7">
    <source>
        <dbReference type="SAM" id="Coils"/>
    </source>
</evidence>
<keyword evidence="6" id="KW-0653">Protein transport</keyword>
<dbReference type="GO" id="GO:0017038">
    <property type="term" value="P:protein import"/>
    <property type="evidence" value="ECO:0007669"/>
    <property type="project" value="TreeGrafter"/>
</dbReference>
<dbReference type="AlphaFoldDB" id="A0A2A2F4J5"/>
<organism evidence="11 12">
    <name type="scientific">Halovibrio salipaludis</name>
    <dbReference type="NCBI Taxonomy" id="2032626"/>
    <lineage>
        <taxon>Bacteria</taxon>
        <taxon>Pseudomonadati</taxon>
        <taxon>Pseudomonadota</taxon>
        <taxon>Gammaproteobacteria</taxon>
        <taxon>Oceanospirillales</taxon>
        <taxon>Halomonadaceae</taxon>
        <taxon>Halovibrio</taxon>
    </lineage>
</organism>
<evidence type="ECO:0000256" key="4">
    <source>
        <dbReference type="ARBA" id="ARBA00022989"/>
    </source>
</evidence>
<keyword evidence="4 8" id="KW-1133">Transmembrane helix</keyword>
<dbReference type="InterPro" id="IPR002898">
    <property type="entry name" value="MotA_ExbB_proton_chnl"/>
</dbReference>
<dbReference type="Pfam" id="PF01618">
    <property type="entry name" value="MotA_ExbB"/>
    <property type="match status" value="1"/>
</dbReference>
<proteinExistence type="inferred from homology"/>
<feature type="transmembrane region" description="Helical" evidence="8">
    <location>
        <begin position="279"/>
        <end position="305"/>
    </location>
</feature>
<sequence>MNRILMLMLCLCLAVPAVAQDSGSDRGARLGELLELVRQGKARDASEQRERLETFIEERNEQDQRLQEREARLAELQDEVEAMESRFDENETEIAELQDRLDERSGDLKELFGVLQQVGSDVRSTLAASPTSSQYPGRGEFLQQLIEKAGSSSKLPSIRELEEFWYRMQEEMVASGEIKRYNADVVDDTGETDEREVVRVGTFNVLDGEGRYLNWESDTGNLVELPSQPAGRYLSAAAGFVNAEAGEREDFWVDPSGGSLLSLLLQTPDLRERIDQGGVIGYIILALGAFALLLTLERLISLGIVTMKVNRQARSSEPDPGNPLGRVMQVYQQNRHKDGETLELKLSESIAQESPKLTRFLAVLKIIAVVAPLLGLLGTVTGMINTFQAITLFGTGDPKLMAGGISQALVTTVMGLAVAIPTVLLHTVVQGRSKRLSQLLEERSIGIIAWRDDEGAGGTAEATA</sequence>
<evidence type="ECO:0000256" key="8">
    <source>
        <dbReference type="SAM" id="Phobius"/>
    </source>
</evidence>
<gene>
    <name evidence="11" type="ORF">CK501_12565</name>
</gene>
<keyword evidence="5 8" id="KW-0472">Membrane</keyword>
<dbReference type="EMBL" id="NSKD01000006">
    <property type="protein sequence ID" value="PAU79634.1"/>
    <property type="molecule type" value="Genomic_DNA"/>
</dbReference>
<evidence type="ECO:0000256" key="1">
    <source>
        <dbReference type="ARBA" id="ARBA00004651"/>
    </source>
</evidence>
<dbReference type="InterPro" id="IPR050790">
    <property type="entry name" value="ExbB/TolQ_transport"/>
</dbReference>
<name>A0A2A2F4J5_9GAMM</name>
<keyword evidence="7" id="KW-0175">Coiled coil</keyword>
<dbReference type="OrthoDB" id="4045at2"/>
<feature type="signal peptide" evidence="9">
    <location>
        <begin position="1"/>
        <end position="19"/>
    </location>
</feature>
<comment type="subcellular location">
    <subcellularLocation>
        <location evidence="1">Cell membrane</location>
        <topology evidence="1">Multi-pass membrane protein</topology>
    </subcellularLocation>
    <subcellularLocation>
        <location evidence="6">Membrane</location>
        <topology evidence="6">Multi-pass membrane protein</topology>
    </subcellularLocation>
</comment>
<dbReference type="GO" id="GO:0005886">
    <property type="term" value="C:plasma membrane"/>
    <property type="evidence" value="ECO:0007669"/>
    <property type="project" value="UniProtKB-SubCell"/>
</dbReference>
<dbReference type="InterPro" id="IPR017270">
    <property type="entry name" value="MotA/TolQ/ExbB-rel"/>
</dbReference>
<dbReference type="PANTHER" id="PTHR30625:SF11">
    <property type="entry name" value="MOTA_TOLQ_EXBB PROTON CHANNEL DOMAIN-CONTAINING PROTEIN"/>
    <property type="match status" value="1"/>
</dbReference>
<comment type="caution">
    <text evidence="11">The sequence shown here is derived from an EMBL/GenBank/DDBJ whole genome shotgun (WGS) entry which is preliminary data.</text>
</comment>
<dbReference type="RefSeq" id="WP_095618091.1">
    <property type="nucleotide sequence ID" value="NZ_NSKD01000006.1"/>
</dbReference>
<protein>
    <submittedName>
        <fullName evidence="11">Energy transducer TonB</fullName>
    </submittedName>
</protein>
<accession>A0A2A2F4J5</accession>
<reference evidence="11 12" key="1">
    <citation type="submission" date="2017-08" db="EMBL/GenBank/DDBJ databases">
        <title>Halovibrio sewagensis sp. nov., isolated from wastewater of high salinity.</title>
        <authorList>
            <person name="Dong X."/>
            <person name="Zhang G."/>
        </authorList>
    </citation>
    <scope>NUCLEOTIDE SEQUENCE [LARGE SCALE GENOMIC DNA]</scope>
    <source>
        <strain evidence="11 12">YL5-2</strain>
    </source>
</reference>
<feature type="transmembrane region" description="Helical" evidence="8">
    <location>
        <begin position="362"/>
        <end position="384"/>
    </location>
</feature>
<dbReference type="PIRSF" id="PIRSF037714">
    <property type="entry name" value="TolR"/>
    <property type="match status" value="1"/>
</dbReference>
<evidence type="ECO:0000313" key="12">
    <source>
        <dbReference type="Proteomes" id="UP000218896"/>
    </source>
</evidence>